<dbReference type="AlphaFoldDB" id="A0A150KMG3"/>
<accession>A0A150KMG3</accession>
<dbReference type="RefSeq" id="WP_066234116.1">
    <property type="nucleotide sequence ID" value="NZ_LQYN01000086.1"/>
</dbReference>
<gene>
    <name evidence="1" type="ORF">B4102_0888</name>
</gene>
<dbReference type="OrthoDB" id="2938417at2"/>
<keyword evidence="2" id="KW-1185">Reference proteome</keyword>
<name>A0A150KMG3_9BACI</name>
<evidence type="ECO:0000313" key="2">
    <source>
        <dbReference type="Proteomes" id="UP000075666"/>
    </source>
</evidence>
<dbReference type="InterPro" id="IPR036291">
    <property type="entry name" value="NAD(P)-bd_dom_sf"/>
</dbReference>
<organism evidence="1 2">
    <name type="scientific">Heyndrickxia sporothermodurans</name>
    <dbReference type="NCBI Taxonomy" id="46224"/>
    <lineage>
        <taxon>Bacteria</taxon>
        <taxon>Bacillati</taxon>
        <taxon>Bacillota</taxon>
        <taxon>Bacilli</taxon>
        <taxon>Bacillales</taxon>
        <taxon>Bacillaceae</taxon>
        <taxon>Heyndrickxia</taxon>
    </lineage>
</organism>
<dbReference type="EMBL" id="LQYN01000086">
    <property type="protein sequence ID" value="KYC97233.1"/>
    <property type="molecule type" value="Genomic_DNA"/>
</dbReference>
<dbReference type="STRING" id="46224.B4102_0888"/>
<protein>
    <recommendedName>
        <fullName evidence="3">NAD(P)-binding domain-containing protein</fullName>
    </recommendedName>
</protein>
<evidence type="ECO:0000313" key="1">
    <source>
        <dbReference type="EMBL" id="KYC97233.1"/>
    </source>
</evidence>
<reference evidence="1 2" key="1">
    <citation type="submission" date="2016-01" db="EMBL/GenBank/DDBJ databases">
        <title>Genome Sequences of Twelve Sporeforming Bacillus Species Isolated from Foods.</title>
        <authorList>
            <person name="Berendsen E.M."/>
            <person name="Wells-Bennik M.H."/>
            <person name="Krawcyk A.O."/>
            <person name="De Jong A."/>
            <person name="Holsappel S."/>
            <person name="Eijlander R.T."/>
            <person name="Kuipers O.P."/>
        </authorList>
    </citation>
    <scope>NUCLEOTIDE SEQUENCE [LARGE SCALE GENOMIC DNA]</scope>
    <source>
        <strain evidence="1 2">B4102</strain>
    </source>
</reference>
<proteinExistence type="predicted"/>
<dbReference type="PATRIC" id="fig|46224.3.peg.4297"/>
<dbReference type="Proteomes" id="UP000075666">
    <property type="component" value="Unassembled WGS sequence"/>
</dbReference>
<dbReference type="SUPFAM" id="SSF51735">
    <property type="entry name" value="NAD(P)-binding Rossmann-fold domains"/>
    <property type="match status" value="1"/>
</dbReference>
<evidence type="ECO:0008006" key="3">
    <source>
        <dbReference type="Google" id="ProtNLM"/>
    </source>
</evidence>
<sequence length="267" mass="31482">MDQAIVFAAQQFLGFEICKELLNQGYEVMAIEHEQMVNDDSNEKWLEIGRNANVTYQPLNTNIDLNDQSYIWFIPLYDLFTVKNEKLIMDWTINLQKLYEESKSSIERIIFINPVKWSSNERKANEHFYKKLKNEVINSEETPVIEFQLPTIFGPWQPNCFLFQQIISESELNSYFDDLMDAIYVEDAVHSILENMDDKFCGKTVYLQSETGDNWRKCVLYLNPSYPLPERSESMNRNNVEILKVKESISFKEGIDKQIACYSRKKQ</sequence>
<comment type="caution">
    <text evidence="1">The sequence shown here is derived from an EMBL/GenBank/DDBJ whole genome shotgun (WGS) entry which is preliminary data.</text>
</comment>